<dbReference type="Proteomes" id="UP000638732">
    <property type="component" value="Unassembled WGS sequence"/>
</dbReference>
<accession>A0A966DVH0</accession>
<feature type="transmembrane region" description="Helical" evidence="7">
    <location>
        <begin position="34"/>
        <end position="57"/>
    </location>
</feature>
<keyword evidence="11" id="KW-1185">Reference proteome</keyword>
<dbReference type="InterPro" id="IPR052027">
    <property type="entry name" value="PspC"/>
</dbReference>
<evidence type="ECO:0000259" key="9">
    <source>
        <dbReference type="Pfam" id="PF18917"/>
    </source>
</evidence>
<proteinExistence type="predicted"/>
<dbReference type="Pfam" id="PF04024">
    <property type="entry name" value="PspC"/>
    <property type="match status" value="1"/>
</dbReference>
<keyword evidence="2" id="KW-1003">Cell membrane</keyword>
<keyword evidence="3 7" id="KW-0812">Transmembrane</keyword>
<dbReference type="PANTHER" id="PTHR33885:SF3">
    <property type="entry name" value="PHAGE SHOCK PROTEIN C"/>
    <property type="match status" value="1"/>
</dbReference>
<dbReference type="PANTHER" id="PTHR33885">
    <property type="entry name" value="PHAGE SHOCK PROTEIN C"/>
    <property type="match status" value="1"/>
</dbReference>
<dbReference type="Pfam" id="PF18917">
    <property type="entry name" value="LiaI-LiaF-like_TM1"/>
    <property type="match status" value="1"/>
</dbReference>
<evidence type="ECO:0000256" key="7">
    <source>
        <dbReference type="SAM" id="Phobius"/>
    </source>
</evidence>
<dbReference type="GO" id="GO:0005886">
    <property type="term" value="C:plasma membrane"/>
    <property type="evidence" value="ECO:0007669"/>
    <property type="project" value="UniProtKB-SubCell"/>
</dbReference>
<keyword evidence="5 7" id="KW-0472">Membrane</keyword>
<dbReference type="AlphaFoldDB" id="A0A966DVH0"/>
<evidence type="ECO:0000256" key="3">
    <source>
        <dbReference type="ARBA" id="ARBA00022692"/>
    </source>
</evidence>
<evidence type="ECO:0000256" key="2">
    <source>
        <dbReference type="ARBA" id="ARBA00022475"/>
    </source>
</evidence>
<keyword evidence="4 7" id="KW-1133">Transmembrane helix</keyword>
<comment type="caution">
    <text evidence="10">The sequence shown here is derived from an EMBL/GenBank/DDBJ whole genome shotgun (WGS) entry which is preliminary data.</text>
</comment>
<name>A0A966DVH0_9SPHI</name>
<feature type="domain" description="Phage shock protein PspC N-terminal" evidence="8">
    <location>
        <begin position="3"/>
        <end position="60"/>
    </location>
</feature>
<evidence type="ECO:0000256" key="1">
    <source>
        <dbReference type="ARBA" id="ARBA00004162"/>
    </source>
</evidence>
<dbReference type="EMBL" id="WWEO01000044">
    <property type="protein sequence ID" value="NCD71456.1"/>
    <property type="molecule type" value="Genomic_DNA"/>
</dbReference>
<feature type="transmembrane region" description="Helical" evidence="7">
    <location>
        <begin position="100"/>
        <end position="118"/>
    </location>
</feature>
<feature type="domain" description="LiaI-LiaF-like transmembrane region" evidence="9">
    <location>
        <begin position="103"/>
        <end position="144"/>
    </location>
</feature>
<evidence type="ECO:0000256" key="4">
    <source>
        <dbReference type="ARBA" id="ARBA00022989"/>
    </source>
</evidence>
<reference evidence="10" key="2">
    <citation type="submission" date="2020-10" db="EMBL/GenBank/DDBJ databases">
        <title>Mucilaginibacter sp. nov., isolated from soil.</title>
        <authorList>
            <person name="Jeon C.O."/>
        </authorList>
    </citation>
    <scope>NUCLEOTIDE SEQUENCE</scope>
    <source>
        <strain evidence="10">R11</strain>
    </source>
</reference>
<dbReference type="InterPro" id="IPR043726">
    <property type="entry name" value="LiaI-LiaF-like_TM1"/>
</dbReference>
<evidence type="ECO:0000313" key="11">
    <source>
        <dbReference type="Proteomes" id="UP000638732"/>
    </source>
</evidence>
<feature type="region of interest" description="Disordered" evidence="6">
    <location>
        <begin position="155"/>
        <end position="181"/>
    </location>
</feature>
<evidence type="ECO:0000259" key="8">
    <source>
        <dbReference type="Pfam" id="PF04024"/>
    </source>
</evidence>
<organism evidence="10 11">
    <name type="scientific">Mucilaginibacter agri</name>
    <dbReference type="NCBI Taxonomy" id="2695265"/>
    <lineage>
        <taxon>Bacteria</taxon>
        <taxon>Pseudomonadati</taxon>
        <taxon>Bacteroidota</taxon>
        <taxon>Sphingobacteriia</taxon>
        <taxon>Sphingobacteriales</taxon>
        <taxon>Sphingobacteriaceae</taxon>
        <taxon>Mucilaginibacter</taxon>
    </lineage>
</organism>
<gene>
    <name evidence="10" type="ORF">GSY63_18965</name>
</gene>
<evidence type="ECO:0000256" key="6">
    <source>
        <dbReference type="SAM" id="MobiDB-lite"/>
    </source>
</evidence>
<evidence type="ECO:0000313" key="10">
    <source>
        <dbReference type="EMBL" id="NCD71456.1"/>
    </source>
</evidence>
<dbReference type="InterPro" id="IPR007168">
    <property type="entry name" value="Phageshock_PspC_N"/>
</dbReference>
<protein>
    <submittedName>
        <fullName evidence="10">PspC domain-containing protein</fullName>
    </submittedName>
</protein>
<reference evidence="10" key="1">
    <citation type="submission" date="2020-01" db="EMBL/GenBank/DDBJ databases">
        <authorList>
            <person name="Seo Y.L."/>
        </authorList>
    </citation>
    <scope>NUCLEOTIDE SEQUENCE</scope>
    <source>
        <strain evidence="10">R11</strain>
    </source>
</reference>
<dbReference type="RefSeq" id="WP_166587411.1">
    <property type="nucleotide sequence ID" value="NZ_WWEO01000044.1"/>
</dbReference>
<evidence type="ECO:0000256" key="5">
    <source>
        <dbReference type="ARBA" id="ARBA00023136"/>
    </source>
</evidence>
<comment type="subcellular location">
    <subcellularLocation>
        <location evidence="1">Cell membrane</location>
        <topology evidence="1">Single-pass membrane protein</topology>
    </subcellularLocation>
</comment>
<sequence length="181" mass="20045">MEKKLYRDEQHKTIGGVCAGLAEYFGVDISVVRLLFVLALIFKGGGFLIYVILWIVLPKKPFNYVPPVDYTVPPGSPFQSSAPYQPTPVFVPQVKKGPSTASIIGGLVLILLGGGFLLDEFNIIPDWDFEQWWPVILVVIGLVLMLKSNKQPVQQAWQTPPPAAEPELKDEPKTDNPSTEL</sequence>